<reference evidence="2 3" key="1">
    <citation type="submission" date="2022-08" db="EMBL/GenBank/DDBJ databases">
        <title>Genome Sequence of the sulphate-reducing bacterium, Pseudodesulfovibrio sp. SYK.</title>
        <authorList>
            <person name="Kondo R."/>
            <person name="Kataoka T."/>
        </authorList>
    </citation>
    <scope>NUCLEOTIDE SEQUENCE [LARGE SCALE GENOMIC DNA]</scope>
    <source>
        <strain evidence="2 3">SYK</strain>
    </source>
</reference>
<evidence type="ECO:0000256" key="1">
    <source>
        <dbReference type="SAM" id="Coils"/>
    </source>
</evidence>
<gene>
    <name evidence="2" type="ORF">SYK_08890</name>
</gene>
<organism evidence="2 3">
    <name type="scientific">Pseudodesulfovibrio nedwellii</name>
    <dbReference type="NCBI Taxonomy" id="2973072"/>
    <lineage>
        <taxon>Bacteria</taxon>
        <taxon>Pseudomonadati</taxon>
        <taxon>Thermodesulfobacteriota</taxon>
        <taxon>Desulfovibrionia</taxon>
        <taxon>Desulfovibrionales</taxon>
        <taxon>Desulfovibrionaceae</taxon>
    </lineage>
</organism>
<proteinExistence type="predicted"/>
<dbReference type="EMBL" id="AP026709">
    <property type="protein sequence ID" value="BDQ36529.1"/>
    <property type="molecule type" value="Genomic_DNA"/>
</dbReference>
<protein>
    <recommendedName>
        <fullName evidence="4">DUF2802 domain-containing protein</fullName>
    </recommendedName>
</protein>
<feature type="coiled-coil region" evidence="1">
    <location>
        <begin position="48"/>
        <end position="75"/>
    </location>
</feature>
<evidence type="ECO:0000313" key="2">
    <source>
        <dbReference type="EMBL" id="BDQ36529.1"/>
    </source>
</evidence>
<name>A0ABN6RZX5_9BACT</name>
<accession>A0ABN6RZX5</accession>
<evidence type="ECO:0000313" key="3">
    <source>
        <dbReference type="Proteomes" id="UP001317742"/>
    </source>
</evidence>
<evidence type="ECO:0008006" key="4">
    <source>
        <dbReference type="Google" id="ProtNLM"/>
    </source>
</evidence>
<dbReference type="Proteomes" id="UP001317742">
    <property type="component" value="Chromosome"/>
</dbReference>
<keyword evidence="3" id="KW-1185">Reference proteome</keyword>
<keyword evidence="1" id="KW-0175">Coiled coil</keyword>
<sequence>MTIPLIILCLTVLIFIFLLRMISQYKISNLNFLSNEQQKIQSKYDFMVKHRKELKAELEEKIQRLTRLRNNQEGVKIISSDDLNIEDVDDTEKISRYLLQNSKITLEQNERALKKMEILKMDFLAVCLALGFVDMETSKQALKANNIQLKSSYKK</sequence>